<protein>
    <recommendedName>
        <fullName evidence="3">Tetracycline repressor TetR C-terminal domain-containing protein</fullName>
    </recommendedName>
</protein>
<name>A0A543AR56_9ACTN</name>
<dbReference type="RefSeq" id="WP_142034658.1">
    <property type="nucleotide sequence ID" value="NZ_JBHTGS010000002.1"/>
</dbReference>
<dbReference type="Proteomes" id="UP000317043">
    <property type="component" value="Unassembled WGS sequence"/>
</dbReference>
<keyword evidence="2" id="KW-0804">Transcription</keyword>
<dbReference type="Pfam" id="PF02909">
    <property type="entry name" value="TetR_C_1"/>
    <property type="match status" value="1"/>
</dbReference>
<dbReference type="SUPFAM" id="SSF48498">
    <property type="entry name" value="Tetracyclin repressor-like, C-terminal domain"/>
    <property type="match status" value="1"/>
</dbReference>
<organism evidence="4 5">
    <name type="scientific">Stackebrandtia endophytica</name>
    <dbReference type="NCBI Taxonomy" id="1496996"/>
    <lineage>
        <taxon>Bacteria</taxon>
        <taxon>Bacillati</taxon>
        <taxon>Actinomycetota</taxon>
        <taxon>Actinomycetes</taxon>
        <taxon>Glycomycetales</taxon>
        <taxon>Glycomycetaceae</taxon>
        <taxon>Stackebrandtia</taxon>
    </lineage>
</organism>
<dbReference type="InterPro" id="IPR004111">
    <property type="entry name" value="Repressor_TetR_C"/>
</dbReference>
<evidence type="ECO:0000256" key="2">
    <source>
        <dbReference type="ARBA" id="ARBA00023163"/>
    </source>
</evidence>
<keyword evidence="1" id="KW-0805">Transcription regulation</keyword>
<dbReference type="GO" id="GO:0045892">
    <property type="term" value="P:negative regulation of DNA-templated transcription"/>
    <property type="evidence" value="ECO:0007669"/>
    <property type="project" value="InterPro"/>
</dbReference>
<evidence type="ECO:0000256" key="1">
    <source>
        <dbReference type="ARBA" id="ARBA00023015"/>
    </source>
</evidence>
<reference evidence="4 5" key="1">
    <citation type="submission" date="2019-06" db="EMBL/GenBank/DDBJ databases">
        <title>Sequencing the genomes of 1000 actinobacteria strains.</title>
        <authorList>
            <person name="Klenk H.-P."/>
        </authorList>
    </citation>
    <scope>NUCLEOTIDE SEQUENCE [LARGE SCALE GENOMIC DNA]</scope>
    <source>
        <strain evidence="4 5">DSM 45928</strain>
    </source>
</reference>
<dbReference type="Gene3D" id="1.10.357.10">
    <property type="entry name" value="Tetracycline Repressor, domain 2"/>
    <property type="match status" value="1"/>
</dbReference>
<evidence type="ECO:0000313" key="4">
    <source>
        <dbReference type="EMBL" id="TQL75073.1"/>
    </source>
</evidence>
<accession>A0A543AR56</accession>
<proteinExistence type="predicted"/>
<dbReference type="AlphaFoldDB" id="A0A543AR56"/>
<dbReference type="InParanoid" id="A0A543AR56"/>
<evidence type="ECO:0000259" key="3">
    <source>
        <dbReference type="Pfam" id="PF02909"/>
    </source>
</evidence>
<gene>
    <name evidence="4" type="ORF">FB566_0565</name>
</gene>
<feature type="domain" description="Tetracycline repressor TetR C-terminal" evidence="3">
    <location>
        <begin position="79"/>
        <end position="218"/>
    </location>
</feature>
<sequence>MSSSHDRSGTPPPSAGRPARFDLADVIRVGRAIGLRDLTVQAVASALDVTPTAVYRLVPGRVGLERLIGEAILADLDLPDDPSMSAAEHLTDFATRLRRFTLARPGSAAYFQHSFPRGASGARLMAVEVAALTARGYAPGAAAGLCGSVASLALGLLSAEDTRLGRAADHDAAQQEAANAFTTIMDDPLLRDAHLTIPTVSADEYFHLVMSSAIAGLVDRLPPQRPLDDLLAENRADLAAREMEN</sequence>
<keyword evidence="5" id="KW-1185">Reference proteome</keyword>
<comment type="caution">
    <text evidence="4">The sequence shown here is derived from an EMBL/GenBank/DDBJ whole genome shotgun (WGS) entry which is preliminary data.</text>
</comment>
<evidence type="ECO:0000313" key="5">
    <source>
        <dbReference type="Proteomes" id="UP000317043"/>
    </source>
</evidence>
<dbReference type="InterPro" id="IPR036271">
    <property type="entry name" value="Tet_transcr_reg_TetR-rel_C_sf"/>
</dbReference>
<dbReference type="EMBL" id="VFOW01000001">
    <property type="protein sequence ID" value="TQL75073.1"/>
    <property type="molecule type" value="Genomic_DNA"/>
</dbReference>
<dbReference type="OrthoDB" id="4540879at2"/>